<dbReference type="Gene3D" id="1.10.10.10">
    <property type="entry name" value="Winged helix-like DNA-binding domain superfamily/Winged helix DNA-binding domain"/>
    <property type="match status" value="1"/>
</dbReference>
<feature type="domain" description="OmpR/PhoB-type" evidence="4">
    <location>
        <begin position="135"/>
        <end position="234"/>
    </location>
</feature>
<dbReference type="Pfam" id="PF08448">
    <property type="entry name" value="PAS_4"/>
    <property type="match status" value="1"/>
</dbReference>
<dbReference type="CDD" id="cd00383">
    <property type="entry name" value="trans_reg_C"/>
    <property type="match status" value="1"/>
</dbReference>
<gene>
    <name evidence="5" type="ORF">CLV30_113135</name>
</gene>
<dbReference type="EMBL" id="PYGE01000013">
    <property type="protein sequence ID" value="PSL01647.1"/>
    <property type="molecule type" value="Genomic_DNA"/>
</dbReference>
<name>A0A2P8DWV9_9ACTN</name>
<evidence type="ECO:0000256" key="3">
    <source>
        <dbReference type="SAM" id="MobiDB-lite"/>
    </source>
</evidence>
<dbReference type="SUPFAM" id="SSF46894">
    <property type="entry name" value="C-terminal effector domain of the bipartite response regulators"/>
    <property type="match status" value="1"/>
</dbReference>
<sequence>MSMSYLSRHENSTRHAHDEPAVSVSGAGALDAVLASLDDGLIIAGLDGRVTFHNAAAARLLGVTGGLLAGACLNEIGRQLGIRSTASQPSTSMHVTATVAGRRRKLRLRSFPVRDSRAVTLGVGYLVEDITSPKRIVLRHRDLELDMHAMTARVRGRRVTLTRTELALLRLFMENPGTTLRHARVLRQIWGPKYGDEAHYVRVYVNRLRRKIEADPANPTYLVTERGIGYRFAG</sequence>
<dbReference type="SUPFAM" id="SSF55785">
    <property type="entry name" value="PYP-like sensor domain (PAS domain)"/>
    <property type="match status" value="1"/>
</dbReference>
<dbReference type="PROSITE" id="PS51755">
    <property type="entry name" value="OMPR_PHOB"/>
    <property type="match status" value="1"/>
</dbReference>
<evidence type="ECO:0000259" key="4">
    <source>
        <dbReference type="PROSITE" id="PS51755"/>
    </source>
</evidence>
<evidence type="ECO:0000256" key="1">
    <source>
        <dbReference type="ARBA" id="ARBA00023125"/>
    </source>
</evidence>
<accession>A0A2P8DWV9</accession>
<protein>
    <submittedName>
        <fullName evidence="5">PAS domain-containing protein</fullName>
    </submittedName>
</protein>
<comment type="caution">
    <text evidence="5">The sequence shown here is derived from an EMBL/GenBank/DDBJ whole genome shotgun (WGS) entry which is preliminary data.</text>
</comment>
<dbReference type="Pfam" id="PF00486">
    <property type="entry name" value="Trans_reg_C"/>
    <property type="match status" value="1"/>
</dbReference>
<feature type="compositionally biased region" description="Basic and acidic residues" evidence="3">
    <location>
        <begin position="7"/>
        <end position="20"/>
    </location>
</feature>
<dbReference type="GO" id="GO:0003677">
    <property type="term" value="F:DNA binding"/>
    <property type="evidence" value="ECO:0007669"/>
    <property type="project" value="UniProtKB-UniRule"/>
</dbReference>
<dbReference type="AlphaFoldDB" id="A0A2P8DWV9"/>
<keyword evidence="6" id="KW-1185">Reference proteome</keyword>
<evidence type="ECO:0000313" key="6">
    <source>
        <dbReference type="Proteomes" id="UP000243528"/>
    </source>
</evidence>
<dbReference type="GO" id="GO:0006355">
    <property type="term" value="P:regulation of DNA-templated transcription"/>
    <property type="evidence" value="ECO:0007669"/>
    <property type="project" value="InterPro"/>
</dbReference>
<feature type="DNA-binding region" description="OmpR/PhoB-type" evidence="2">
    <location>
        <begin position="135"/>
        <end position="234"/>
    </location>
</feature>
<dbReference type="GO" id="GO:0000160">
    <property type="term" value="P:phosphorelay signal transduction system"/>
    <property type="evidence" value="ECO:0007669"/>
    <property type="project" value="InterPro"/>
</dbReference>
<evidence type="ECO:0000313" key="5">
    <source>
        <dbReference type="EMBL" id="PSL01647.1"/>
    </source>
</evidence>
<evidence type="ECO:0000256" key="2">
    <source>
        <dbReference type="PROSITE-ProRule" id="PRU01091"/>
    </source>
</evidence>
<dbReference type="Gene3D" id="3.30.450.20">
    <property type="entry name" value="PAS domain"/>
    <property type="match status" value="1"/>
</dbReference>
<dbReference type="InterPro" id="IPR013656">
    <property type="entry name" value="PAS_4"/>
</dbReference>
<dbReference type="SMART" id="SM00862">
    <property type="entry name" value="Trans_reg_C"/>
    <property type="match status" value="1"/>
</dbReference>
<dbReference type="InterPro" id="IPR035965">
    <property type="entry name" value="PAS-like_dom_sf"/>
</dbReference>
<organism evidence="5 6">
    <name type="scientific">Haloactinopolyspora alba</name>
    <dbReference type="NCBI Taxonomy" id="648780"/>
    <lineage>
        <taxon>Bacteria</taxon>
        <taxon>Bacillati</taxon>
        <taxon>Actinomycetota</taxon>
        <taxon>Actinomycetes</taxon>
        <taxon>Jiangellales</taxon>
        <taxon>Jiangellaceae</taxon>
        <taxon>Haloactinopolyspora</taxon>
    </lineage>
</organism>
<reference evidence="5 6" key="1">
    <citation type="submission" date="2018-03" db="EMBL/GenBank/DDBJ databases">
        <title>Genomic Encyclopedia of Archaeal and Bacterial Type Strains, Phase II (KMG-II): from individual species to whole genera.</title>
        <authorList>
            <person name="Goeker M."/>
        </authorList>
    </citation>
    <scope>NUCLEOTIDE SEQUENCE [LARGE SCALE GENOMIC DNA]</scope>
    <source>
        <strain evidence="5 6">DSM 45211</strain>
    </source>
</reference>
<keyword evidence="1 2" id="KW-0238">DNA-binding</keyword>
<dbReference type="InterPro" id="IPR016032">
    <property type="entry name" value="Sig_transdc_resp-reg_C-effctor"/>
</dbReference>
<dbReference type="Proteomes" id="UP000243528">
    <property type="component" value="Unassembled WGS sequence"/>
</dbReference>
<feature type="region of interest" description="Disordered" evidence="3">
    <location>
        <begin position="1"/>
        <end position="20"/>
    </location>
</feature>
<proteinExistence type="predicted"/>
<dbReference type="InterPro" id="IPR036388">
    <property type="entry name" value="WH-like_DNA-bd_sf"/>
</dbReference>
<dbReference type="InterPro" id="IPR001867">
    <property type="entry name" value="OmpR/PhoB-type_DNA-bd"/>
</dbReference>